<evidence type="ECO:0000256" key="3">
    <source>
        <dbReference type="ARBA" id="ARBA00022741"/>
    </source>
</evidence>
<evidence type="ECO:0000256" key="4">
    <source>
        <dbReference type="ARBA" id="ARBA00022777"/>
    </source>
</evidence>
<dbReference type="OrthoDB" id="909846at2759"/>
<dbReference type="GO" id="GO:0005524">
    <property type="term" value="F:ATP binding"/>
    <property type="evidence" value="ECO:0007669"/>
    <property type="project" value="UniProtKB-KW"/>
</dbReference>
<dbReference type="InterPro" id="IPR011009">
    <property type="entry name" value="Kinase-like_dom_sf"/>
</dbReference>
<sequence length="96" mass="11117">MSPEYAGYGLCSLKSDVYIFGVLVLEIVSGQRSGDFHHADHHHDLLGHAWILYKEGRPLELVDHNIVNSVHLYELERSIHVRLLCVQQHPKDRFIF</sequence>
<name>A0A830D2N2_9LAMI</name>
<accession>A0A830D2N2</accession>
<reference evidence="6" key="1">
    <citation type="submission" date="2020-07" db="EMBL/GenBank/DDBJ databases">
        <title>Ethylene signaling mediates host invasion by parasitic plants.</title>
        <authorList>
            <person name="Yoshida S."/>
        </authorList>
    </citation>
    <scope>NUCLEOTIDE SEQUENCE</scope>
    <source>
        <strain evidence="6">Okayama</strain>
    </source>
</reference>
<dbReference type="PANTHER" id="PTHR27002">
    <property type="entry name" value="RECEPTOR-LIKE SERINE/THREONINE-PROTEIN KINASE SD1-8"/>
    <property type="match status" value="1"/>
</dbReference>
<evidence type="ECO:0000256" key="1">
    <source>
        <dbReference type="ARBA" id="ARBA00022527"/>
    </source>
</evidence>
<gene>
    <name evidence="6" type="ORF">PHJA_002830800</name>
</gene>
<dbReference type="PANTHER" id="PTHR27002:SF851">
    <property type="entry name" value="G-TYPE LECTIN S-RECEPTOR-LIKE SERINE_THREONINE-PROTEIN KINASE SD1-1"/>
    <property type="match status" value="1"/>
</dbReference>
<evidence type="ECO:0000313" key="7">
    <source>
        <dbReference type="Proteomes" id="UP000653305"/>
    </source>
</evidence>
<dbReference type="Gene3D" id="1.10.510.10">
    <property type="entry name" value="Transferase(Phosphotransferase) domain 1"/>
    <property type="match status" value="1"/>
</dbReference>
<keyword evidence="6" id="KW-0675">Receptor</keyword>
<proteinExistence type="predicted"/>
<protein>
    <submittedName>
        <fullName evidence="6">Cysteine-rich receptor-like protein kinase 10</fullName>
    </submittedName>
</protein>
<keyword evidence="4 6" id="KW-0418">Kinase</keyword>
<keyword evidence="7" id="KW-1185">Reference proteome</keyword>
<evidence type="ECO:0000313" key="6">
    <source>
        <dbReference type="EMBL" id="GFQ06868.1"/>
    </source>
</evidence>
<keyword evidence="5" id="KW-0067">ATP-binding</keyword>
<dbReference type="GO" id="GO:0004674">
    <property type="term" value="F:protein serine/threonine kinase activity"/>
    <property type="evidence" value="ECO:0007669"/>
    <property type="project" value="UniProtKB-KW"/>
</dbReference>
<dbReference type="EMBL" id="BMAC01001328">
    <property type="protein sequence ID" value="GFQ06868.1"/>
    <property type="molecule type" value="Genomic_DNA"/>
</dbReference>
<dbReference type="GO" id="GO:0005886">
    <property type="term" value="C:plasma membrane"/>
    <property type="evidence" value="ECO:0007669"/>
    <property type="project" value="TreeGrafter"/>
</dbReference>
<evidence type="ECO:0000256" key="5">
    <source>
        <dbReference type="ARBA" id="ARBA00022840"/>
    </source>
</evidence>
<comment type="caution">
    <text evidence="6">The sequence shown here is derived from an EMBL/GenBank/DDBJ whole genome shotgun (WGS) entry which is preliminary data.</text>
</comment>
<keyword evidence="3" id="KW-0547">Nucleotide-binding</keyword>
<organism evidence="6 7">
    <name type="scientific">Phtheirospermum japonicum</name>
    <dbReference type="NCBI Taxonomy" id="374723"/>
    <lineage>
        <taxon>Eukaryota</taxon>
        <taxon>Viridiplantae</taxon>
        <taxon>Streptophyta</taxon>
        <taxon>Embryophyta</taxon>
        <taxon>Tracheophyta</taxon>
        <taxon>Spermatophyta</taxon>
        <taxon>Magnoliopsida</taxon>
        <taxon>eudicotyledons</taxon>
        <taxon>Gunneridae</taxon>
        <taxon>Pentapetalae</taxon>
        <taxon>asterids</taxon>
        <taxon>lamiids</taxon>
        <taxon>Lamiales</taxon>
        <taxon>Orobanchaceae</taxon>
        <taxon>Orobanchaceae incertae sedis</taxon>
        <taxon>Phtheirospermum</taxon>
    </lineage>
</organism>
<keyword evidence="2" id="KW-0808">Transferase</keyword>
<keyword evidence="1" id="KW-0723">Serine/threonine-protein kinase</keyword>
<dbReference type="SUPFAM" id="SSF56112">
    <property type="entry name" value="Protein kinase-like (PK-like)"/>
    <property type="match status" value="1"/>
</dbReference>
<dbReference type="AlphaFoldDB" id="A0A830D2N2"/>
<dbReference type="Proteomes" id="UP000653305">
    <property type="component" value="Unassembled WGS sequence"/>
</dbReference>
<evidence type="ECO:0000256" key="2">
    <source>
        <dbReference type="ARBA" id="ARBA00022679"/>
    </source>
</evidence>